<evidence type="ECO:0000313" key="6">
    <source>
        <dbReference type="Proteomes" id="UP000255509"/>
    </source>
</evidence>
<dbReference type="Pfam" id="PF12961">
    <property type="entry name" value="DUF3850"/>
    <property type="match status" value="1"/>
</dbReference>
<dbReference type="AlphaFoldDB" id="A0A379VPG9"/>
<gene>
    <name evidence="2" type="ORF">G0D71_18060</name>
    <name evidence="3" type="ORF">NCTC8256_01972</name>
    <name evidence="4" type="ORF">NCTC8258_03767</name>
</gene>
<protein>
    <submittedName>
        <fullName evidence="2">DUF3850 domain-containing protein</fullName>
    </submittedName>
    <submittedName>
        <fullName evidence="3">Gp91</fullName>
    </submittedName>
</protein>
<dbReference type="SMART" id="SM01022">
    <property type="entry name" value="ASCH"/>
    <property type="match status" value="1"/>
</dbReference>
<evidence type="ECO:0000313" key="5">
    <source>
        <dbReference type="Proteomes" id="UP000254346"/>
    </source>
</evidence>
<evidence type="ECO:0000313" key="2">
    <source>
        <dbReference type="EMBL" id="HAC6885263.1"/>
    </source>
</evidence>
<reference evidence="2" key="3">
    <citation type="submission" date="2018-07" db="EMBL/GenBank/DDBJ databases">
        <authorList>
            <consortium name="NCBI Pathogen Detection Project"/>
        </authorList>
    </citation>
    <scope>NUCLEOTIDE SEQUENCE</scope>
    <source>
        <strain evidence="2">13-0328</strain>
    </source>
</reference>
<dbReference type="EMBL" id="UGXS01000004">
    <property type="protein sequence ID" value="SUH16024.1"/>
    <property type="molecule type" value="Genomic_DNA"/>
</dbReference>
<sequence length="93" mass="10629">MRHELKILPEHFIPVLDGVKLAELRKNDRNYQVGDVLILYEWDGEYTGDGCEREVIHVADVGSYLPGYVLLSMRDANANRDDQNRRGSIRSGV</sequence>
<reference evidence="5 6" key="2">
    <citation type="submission" date="2018-06" db="EMBL/GenBank/DDBJ databases">
        <authorList>
            <consortium name="Pathogen Informatics"/>
            <person name="Doyle S."/>
        </authorList>
    </citation>
    <scope>NUCLEOTIDE SEQUENCE [LARGE SCALE GENOMIC DNA]</scope>
    <source>
        <strain evidence="3 5">NCTC8256</strain>
        <strain evidence="4 6">NCTC8258</strain>
    </source>
</reference>
<dbReference type="EMBL" id="UGXR01000001">
    <property type="protein sequence ID" value="SUH08051.1"/>
    <property type="molecule type" value="Genomic_DNA"/>
</dbReference>
<dbReference type="InterPro" id="IPR015947">
    <property type="entry name" value="PUA-like_sf"/>
</dbReference>
<dbReference type="SUPFAM" id="SSF88697">
    <property type="entry name" value="PUA domain-like"/>
    <property type="match status" value="1"/>
</dbReference>
<proteinExistence type="predicted"/>
<dbReference type="Proteomes" id="UP000255509">
    <property type="component" value="Unassembled WGS sequence"/>
</dbReference>
<name>A0A379VPG9_SALET</name>
<dbReference type="RefSeq" id="WP_049884789.1">
    <property type="nucleotide sequence ID" value="NZ_JAMGZH010000004.1"/>
</dbReference>
<dbReference type="Proteomes" id="UP000254346">
    <property type="component" value="Unassembled WGS sequence"/>
</dbReference>
<evidence type="ECO:0000313" key="3">
    <source>
        <dbReference type="EMBL" id="SUH08051.1"/>
    </source>
</evidence>
<dbReference type="InterPro" id="IPR007374">
    <property type="entry name" value="ASCH_domain"/>
</dbReference>
<dbReference type="Gene3D" id="2.30.130.30">
    <property type="entry name" value="Hypothetical protein"/>
    <property type="match status" value="1"/>
</dbReference>
<dbReference type="InterPro" id="IPR039440">
    <property type="entry name" value="DUF3850"/>
</dbReference>
<accession>A0A379VPG9</accession>
<organism evidence="3 5">
    <name type="scientific">Salmonella enterica I</name>
    <dbReference type="NCBI Taxonomy" id="59201"/>
    <lineage>
        <taxon>Bacteria</taxon>
        <taxon>Pseudomonadati</taxon>
        <taxon>Pseudomonadota</taxon>
        <taxon>Gammaproteobacteria</taxon>
        <taxon>Enterobacterales</taxon>
        <taxon>Enterobacteriaceae</taxon>
        <taxon>Salmonella</taxon>
    </lineage>
</organism>
<feature type="domain" description="ASCH" evidence="1">
    <location>
        <begin position="5"/>
        <end position="77"/>
    </location>
</feature>
<evidence type="ECO:0000313" key="4">
    <source>
        <dbReference type="EMBL" id="SUH16024.1"/>
    </source>
</evidence>
<reference evidence="2" key="1">
    <citation type="journal article" date="2018" name="Genome Biol.">
        <title>SKESA: strategic k-mer extension for scrupulous assemblies.</title>
        <authorList>
            <person name="Souvorov A."/>
            <person name="Agarwala R."/>
            <person name="Lipman D.J."/>
        </authorList>
    </citation>
    <scope>NUCLEOTIDE SEQUENCE</scope>
    <source>
        <strain evidence="2">13-0328</strain>
    </source>
</reference>
<evidence type="ECO:0000259" key="1">
    <source>
        <dbReference type="SMART" id="SM01022"/>
    </source>
</evidence>
<dbReference type="EMBL" id="DAAMJF010000049">
    <property type="protein sequence ID" value="HAC6885263.1"/>
    <property type="molecule type" value="Genomic_DNA"/>
</dbReference>